<sequence>MSKPSISLVVLALITVGAVIAYGAWRNAFYVTIEHTDVHPSPDPLDDLTLVDDRLEDLRPDFDPQRVDRRDYEGWQINHSAAVIQLDCPDIRPDRDTAMLRLYATYADAIRESESSGLMVLPSANMLDGFAKQFDDGLYAALDLACFRGDAGFSPSAVDFVEALFSALPPDSQARGFLAAALQLADRPVQLDAHQQAATENWLEEFQADPSRSKPISFYTWNDDLRRVWKFFRFLQHGFEHANVAIPREIADVLASDETLRRDYLELIDFYSKLTNPADGLNLDQLIGADAELADLARQHNVLLPVVSVLPASTSRESELFNRLFSTGTAAQTNLMVELIRQIRSGDVDLTPRQDSGWYDHQIHALETMLLPTRGKESQKLLLTAKYKRRLIQAFQAMITKRRETHARQLGRIEATAAVPPRKIRPRLRVEPCATFYLRTARSYAFLESFLQVNGDADLGQLHGWREDGQRESDLQTELPSMKQVFYGFYLLACEDIGLAPELSDEEAVDVDAAYSAAEAWLADLAHRDLAVDTRVSVPVLYDPVVNTTRLWATLGVRMVKLDAKYVRPPQMRENPQSPWQVVEADRLGDVSYVIAVDEFAEFSLPGRQTLTRKQLRELADGHPSKQAILDALSTTATNGK</sequence>
<gene>
    <name evidence="1" type="ORF">TBK1r_11690</name>
</gene>
<accession>A0ABX5XKD8</accession>
<keyword evidence="2" id="KW-1185">Reference proteome</keyword>
<evidence type="ECO:0000313" key="1">
    <source>
        <dbReference type="EMBL" id="QDV82242.1"/>
    </source>
</evidence>
<reference evidence="1 2" key="1">
    <citation type="submission" date="2019-02" db="EMBL/GenBank/DDBJ databases">
        <title>Deep-cultivation of Planctomycetes and their phenomic and genomic characterization uncovers novel biology.</title>
        <authorList>
            <person name="Wiegand S."/>
            <person name="Jogler M."/>
            <person name="Boedeker C."/>
            <person name="Pinto D."/>
            <person name="Vollmers J."/>
            <person name="Rivas-Marin E."/>
            <person name="Kohn T."/>
            <person name="Peeters S.H."/>
            <person name="Heuer A."/>
            <person name="Rast P."/>
            <person name="Oberbeckmann S."/>
            <person name="Bunk B."/>
            <person name="Jeske O."/>
            <person name="Meyerdierks A."/>
            <person name="Storesund J.E."/>
            <person name="Kallscheuer N."/>
            <person name="Luecker S."/>
            <person name="Lage O.M."/>
            <person name="Pohl T."/>
            <person name="Merkel B.J."/>
            <person name="Hornburger P."/>
            <person name="Mueller R.-W."/>
            <person name="Bruemmer F."/>
            <person name="Labrenz M."/>
            <person name="Spormann A.M."/>
            <person name="Op den Camp H."/>
            <person name="Overmann J."/>
            <person name="Amann R."/>
            <person name="Jetten M.S.M."/>
            <person name="Mascher T."/>
            <person name="Medema M.H."/>
            <person name="Devos D.P."/>
            <person name="Kaster A.-K."/>
            <person name="Ovreas L."/>
            <person name="Rohde M."/>
            <person name="Galperin M.Y."/>
            <person name="Jogler C."/>
        </authorList>
    </citation>
    <scope>NUCLEOTIDE SEQUENCE [LARGE SCALE GENOMIC DNA]</scope>
    <source>
        <strain evidence="1 2">TBK1r</strain>
    </source>
</reference>
<dbReference type="EMBL" id="CP036432">
    <property type="protein sequence ID" value="QDV82242.1"/>
    <property type="molecule type" value="Genomic_DNA"/>
</dbReference>
<dbReference type="Proteomes" id="UP000318081">
    <property type="component" value="Chromosome"/>
</dbReference>
<name>A0ABX5XKD8_9BACT</name>
<organism evidence="1 2">
    <name type="scientific">Stieleria magnilauensis</name>
    <dbReference type="NCBI Taxonomy" id="2527963"/>
    <lineage>
        <taxon>Bacteria</taxon>
        <taxon>Pseudomonadati</taxon>
        <taxon>Planctomycetota</taxon>
        <taxon>Planctomycetia</taxon>
        <taxon>Pirellulales</taxon>
        <taxon>Pirellulaceae</taxon>
        <taxon>Stieleria</taxon>
    </lineage>
</organism>
<evidence type="ECO:0008006" key="3">
    <source>
        <dbReference type="Google" id="ProtNLM"/>
    </source>
</evidence>
<protein>
    <recommendedName>
        <fullName evidence="3">DUF3160 domain-containing protein</fullName>
    </recommendedName>
</protein>
<proteinExistence type="predicted"/>
<evidence type="ECO:0000313" key="2">
    <source>
        <dbReference type="Proteomes" id="UP000318081"/>
    </source>
</evidence>
<dbReference type="RefSeq" id="WP_145207993.1">
    <property type="nucleotide sequence ID" value="NZ_CP036432.1"/>
</dbReference>